<proteinExistence type="predicted"/>
<feature type="compositionally biased region" description="Acidic residues" evidence="1">
    <location>
        <begin position="652"/>
        <end position="663"/>
    </location>
</feature>
<feature type="compositionally biased region" description="Polar residues" evidence="1">
    <location>
        <begin position="120"/>
        <end position="132"/>
    </location>
</feature>
<feature type="compositionally biased region" description="Basic and acidic residues" evidence="1">
    <location>
        <begin position="46"/>
        <end position="64"/>
    </location>
</feature>
<organism evidence="2 3">
    <name type="scientific">Rhizoctonia solani</name>
    <dbReference type="NCBI Taxonomy" id="456999"/>
    <lineage>
        <taxon>Eukaryota</taxon>
        <taxon>Fungi</taxon>
        <taxon>Dikarya</taxon>
        <taxon>Basidiomycota</taxon>
        <taxon>Agaricomycotina</taxon>
        <taxon>Agaricomycetes</taxon>
        <taxon>Cantharellales</taxon>
        <taxon>Ceratobasidiaceae</taxon>
        <taxon>Rhizoctonia</taxon>
    </lineage>
</organism>
<feature type="compositionally biased region" description="Polar residues" evidence="1">
    <location>
        <begin position="210"/>
        <end position="221"/>
    </location>
</feature>
<evidence type="ECO:0000313" key="2">
    <source>
        <dbReference type="EMBL" id="CAE6380179.1"/>
    </source>
</evidence>
<feature type="compositionally biased region" description="Polar residues" evidence="1">
    <location>
        <begin position="478"/>
        <end position="488"/>
    </location>
</feature>
<accession>A0A8H2WK80</accession>
<dbReference type="AlphaFoldDB" id="A0A8H2WK80"/>
<sequence length="778" mass="88351">MEAYLDLEEMFKDPEFRKLVSQYKKSPTIKSGPSGSSKTSSSKSTTEPRVDHEGKDRGRSRTRDTQAPLSLPSRRTSSSQDSRSYCERSLSPRPKSIQPGRESKVSEVYNLDQDEHDGQGLQSTPHSQSSNRYQHRHSRSQSPQRYKLDYDRHSYRRSRSRSPRQDKYNGSRYSYHSGRPDSSYRGYNNYERDHYPRKRSQSPRHVKTSPPKSSETHSSPPNGWDNKGYYHGAKASYETGGKDGDRAGGKRGGPVRVYDKNGRRVKYKTFLEGMSTEDKYFFVKEFNHPFASVAGIPYFNPYGKVPLDDKLIAIIPKAAGHLFVSSGQRLDFPEYLEGRAVTRAAVVANIPDNATVEPGKFLTWSHFGSSFRLKVYHYVYRFKPYYYHFRDKTGENNWLIDNEAHEYLKEVGGYLKKIGEGDADPVEYLRQHASKNLKNKNIQKSYIEEPDTENPYFFAKFGADKKYAGSTRAPEGSANHTTPATSSTKARDARRADRIVAQEEARAKEEARATRPGKFFPANSKGVPKSNGVKVKTETKGNRRVDSDRGSDDERSKVSKQKESESELEFESNEGLEGWKQLLASKPVRKPHKAKYGTELPREDAEELEEGKSPIKESINLDRLEEPAKDLMSVRERARRKMRPRPVSEPEQGGDNEVGNEELLDPRPKLKLPVHSRDAGVPEELATLSKRTVSLNQGRKRRVVGEPEKEIGGSDEDYRESSQQAKRGPIVLSPVFERSSSIDRQLPVDGMRVVKATKMMVKLPTSSPVASRTRKKTT</sequence>
<feature type="compositionally biased region" description="Basic and acidic residues" evidence="1">
    <location>
        <begin position="610"/>
        <end position="636"/>
    </location>
</feature>
<feature type="region of interest" description="Disordered" evidence="1">
    <location>
        <begin position="22"/>
        <end position="257"/>
    </location>
</feature>
<feature type="compositionally biased region" description="Basic and acidic residues" evidence="1">
    <location>
        <begin position="489"/>
        <end position="513"/>
    </location>
</feature>
<feature type="compositionally biased region" description="Basic residues" evidence="1">
    <location>
        <begin position="195"/>
        <end position="207"/>
    </location>
</feature>
<protein>
    <submittedName>
        <fullName evidence="2">Uncharacterized protein</fullName>
    </submittedName>
</protein>
<feature type="region of interest" description="Disordered" evidence="1">
    <location>
        <begin position="468"/>
        <end position="729"/>
    </location>
</feature>
<evidence type="ECO:0000256" key="1">
    <source>
        <dbReference type="SAM" id="MobiDB-lite"/>
    </source>
</evidence>
<feature type="compositionally biased region" description="Basic and acidic residues" evidence="1">
    <location>
        <begin position="535"/>
        <end position="565"/>
    </location>
</feature>
<feature type="compositionally biased region" description="Low complexity" evidence="1">
    <location>
        <begin position="24"/>
        <end position="45"/>
    </location>
</feature>
<gene>
    <name evidence="2" type="ORF">RDB_LOCUS23926</name>
</gene>
<feature type="compositionally biased region" description="Low complexity" evidence="1">
    <location>
        <begin position="70"/>
        <end position="83"/>
    </location>
</feature>
<evidence type="ECO:0000313" key="3">
    <source>
        <dbReference type="Proteomes" id="UP000663843"/>
    </source>
</evidence>
<feature type="compositionally biased region" description="Basic and acidic residues" evidence="1">
    <location>
        <begin position="703"/>
        <end position="712"/>
    </location>
</feature>
<comment type="caution">
    <text evidence="2">The sequence shown here is derived from an EMBL/GenBank/DDBJ whole genome shotgun (WGS) entry which is preliminary data.</text>
</comment>
<dbReference type="Proteomes" id="UP000663843">
    <property type="component" value="Unassembled WGS sequence"/>
</dbReference>
<name>A0A8H2WK80_9AGAM</name>
<reference evidence="2" key="1">
    <citation type="submission" date="2021-01" db="EMBL/GenBank/DDBJ databases">
        <authorList>
            <person name="Kaushik A."/>
        </authorList>
    </citation>
    <scope>NUCLEOTIDE SEQUENCE</scope>
    <source>
        <strain evidence="2">AG2-2IIIB</strain>
    </source>
</reference>
<dbReference type="EMBL" id="CAJMWT010001122">
    <property type="protein sequence ID" value="CAE6380179.1"/>
    <property type="molecule type" value="Genomic_DNA"/>
</dbReference>